<evidence type="ECO:0000256" key="6">
    <source>
        <dbReference type="ARBA" id="ARBA00022723"/>
    </source>
</evidence>
<sequence>MAPLDDVAYKRSLPTLEDQLVAVQSFFGLPLTGELDNKTLTLMKQPRCGVPDTLNYKITHKRLKWPSDTITYRIVNYTPDLTPLEVDQAIRNAFNPWSDVTPLSFIQLHSGTADIMVSFGAGEHGDFFSFDGPSGTLAHAFLPGQDIGGDVHFDEDETWTMDERAHNLFTVAVHELGHALGLEHSRNPNDLMYPLYTYFNSDNFSLPDNDVREIQEIYGPGNRDPNQNIPKLREK</sequence>
<evidence type="ECO:0000256" key="10">
    <source>
        <dbReference type="ARBA" id="ARBA00022837"/>
    </source>
</evidence>
<comment type="subcellular location">
    <subcellularLocation>
        <location evidence="1">Secreted</location>
        <location evidence="1">Extracellular space</location>
        <location evidence="1">Extracellular matrix</location>
    </subcellularLocation>
</comment>
<evidence type="ECO:0000256" key="7">
    <source>
        <dbReference type="ARBA" id="ARBA00022729"/>
    </source>
</evidence>
<comment type="cofactor">
    <cofactor evidence="15">
        <name>Zn(2+)</name>
        <dbReference type="ChEBI" id="CHEBI:29105"/>
    </cofactor>
    <text evidence="15">Binds 2 Zn(2+) ions per subunit.</text>
</comment>
<dbReference type="InterPro" id="IPR021190">
    <property type="entry name" value="Pept_M10A"/>
</dbReference>
<feature type="binding site" evidence="15">
    <location>
        <position position="154"/>
    </location>
    <ligand>
        <name>Ca(2+)</name>
        <dbReference type="ChEBI" id="CHEBI:29108"/>
        <label>3</label>
    </ligand>
</feature>
<feature type="binding site" evidence="15">
    <location>
        <position position="80"/>
    </location>
    <ligand>
        <name>Ca(2+)</name>
        <dbReference type="ChEBI" id="CHEBI:29108"/>
        <label>1</label>
    </ligand>
</feature>
<feature type="binding site" evidence="15">
    <location>
        <position position="124"/>
    </location>
    <ligand>
        <name>Zn(2+)</name>
        <dbReference type="ChEBI" id="CHEBI:29105"/>
        <label>1</label>
    </ligand>
</feature>
<dbReference type="PANTHER" id="PTHR10201">
    <property type="entry name" value="MATRIX METALLOPROTEINASE"/>
    <property type="match status" value="1"/>
</dbReference>
<feature type="binding site" evidence="15">
    <location>
        <position position="134"/>
    </location>
    <ligand>
        <name>Ca(2+)</name>
        <dbReference type="ChEBI" id="CHEBI:29108"/>
        <label>3</label>
    </ligand>
</feature>
<evidence type="ECO:0000256" key="2">
    <source>
        <dbReference type="ARBA" id="ARBA00010370"/>
    </source>
</evidence>
<keyword evidence="4" id="KW-0272">Extracellular matrix</keyword>
<feature type="binding site" evidence="15">
    <location>
        <position position="114"/>
    </location>
    <ligand>
        <name>Ca(2+)</name>
        <dbReference type="ChEBI" id="CHEBI:29108"/>
        <label>2</label>
    </ligand>
</feature>
<reference evidence="17" key="1">
    <citation type="thesis" date="2020" institute="ProQuest LLC" country="789 East Eisenhower Parkway, Ann Arbor, MI, USA">
        <title>Comparative Genomics and Chromosome Evolution.</title>
        <authorList>
            <person name="Mudd A.B."/>
        </authorList>
    </citation>
    <scope>NUCLEOTIDE SEQUENCE</scope>
    <source>
        <strain evidence="17">Female2</strain>
        <tissue evidence="17">Blood</tissue>
    </source>
</reference>
<dbReference type="GO" id="GO:0006508">
    <property type="term" value="P:proteolysis"/>
    <property type="evidence" value="ECO:0007669"/>
    <property type="project" value="UniProtKB-KW"/>
</dbReference>
<dbReference type="InterPro" id="IPR006026">
    <property type="entry name" value="Peptidase_Metallo"/>
</dbReference>
<dbReference type="InterPro" id="IPR001818">
    <property type="entry name" value="Pept_M10_metallopeptidase"/>
</dbReference>
<dbReference type="InterPro" id="IPR036365">
    <property type="entry name" value="PGBD-like_sf"/>
</dbReference>
<feature type="binding site" evidence="15">
    <location>
        <position position="148"/>
    </location>
    <ligand>
        <name>Ca(2+)</name>
        <dbReference type="ChEBI" id="CHEBI:29108"/>
        <label>2</label>
    </ligand>
</feature>
<dbReference type="Pfam" id="PF00413">
    <property type="entry name" value="Peptidase_M10"/>
    <property type="match status" value="1"/>
</dbReference>
<dbReference type="SUPFAM" id="SSF47090">
    <property type="entry name" value="PGBD-like"/>
    <property type="match status" value="1"/>
</dbReference>
<feature type="binding site" evidence="15">
    <location>
        <position position="157"/>
    </location>
    <ligand>
        <name>Ca(2+)</name>
        <dbReference type="ChEBI" id="CHEBI:29108"/>
        <label>3</label>
    </ligand>
</feature>
<gene>
    <name evidence="17" type="ORF">GDO86_004686</name>
</gene>
<dbReference type="GO" id="GO:0031012">
    <property type="term" value="C:extracellular matrix"/>
    <property type="evidence" value="ECO:0007669"/>
    <property type="project" value="InterPro"/>
</dbReference>
<keyword evidence="18" id="KW-1185">Reference proteome</keyword>
<evidence type="ECO:0000259" key="16">
    <source>
        <dbReference type="SMART" id="SM00235"/>
    </source>
</evidence>
<dbReference type="FunFam" id="3.40.390.10:FF:000007">
    <property type="entry name" value="Collagenase 3"/>
    <property type="match status" value="1"/>
</dbReference>
<evidence type="ECO:0000313" key="18">
    <source>
        <dbReference type="Proteomes" id="UP000812440"/>
    </source>
</evidence>
<dbReference type="SUPFAM" id="SSF55486">
    <property type="entry name" value="Metalloproteases ('zincins'), catalytic domain"/>
    <property type="match status" value="1"/>
</dbReference>
<evidence type="ECO:0000313" key="17">
    <source>
        <dbReference type="EMBL" id="KAG8452971.1"/>
    </source>
</evidence>
<keyword evidence="6 15" id="KW-0479">Metal-binding</keyword>
<dbReference type="GO" id="GO:0005615">
    <property type="term" value="C:extracellular space"/>
    <property type="evidence" value="ECO:0007669"/>
    <property type="project" value="TreeGrafter"/>
</dbReference>
<evidence type="ECO:0000256" key="5">
    <source>
        <dbReference type="ARBA" id="ARBA00022670"/>
    </source>
</evidence>
<dbReference type="InterPro" id="IPR024079">
    <property type="entry name" value="MetalloPept_cat_dom_sf"/>
</dbReference>
<feature type="binding site" evidence="15">
    <location>
        <position position="192"/>
    </location>
    <ligand>
        <name>Zn(2+)</name>
        <dbReference type="ChEBI" id="CHEBI:29105"/>
        <label>2</label>
        <note>catalytic</note>
    </ligand>
</feature>
<keyword evidence="5" id="KW-0645">Protease</keyword>
<evidence type="ECO:0000256" key="9">
    <source>
        <dbReference type="ARBA" id="ARBA00022833"/>
    </source>
</evidence>
<evidence type="ECO:0000256" key="4">
    <source>
        <dbReference type="ARBA" id="ARBA00022530"/>
    </source>
</evidence>
<dbReference type="GO" id="GO:0008270">
    <property type="term" value="F:zinc ion binding"/>
    <property type="evidence" value="ECO:0007669"/>
    <property type="project" value="InterPro"/>
</dbReference>
<evidence type="ECO:0000256" key="3">
    <source>
        <dbReference type="ARBA" id="ARBA00022525"/>
    </source>
</evidence>
<dbReference type="EMBL" id="JAACNH010000002">
    <property type="protein sequence ID" value="KAG8452971.1"/>
    <property type="molecule type" value="Genomic_DNA"/>
</dbReference>
<dbReference type="Gene3D" id="3.40.390.10">
    <property type="entry name" value="Collagenase (Catalytic Domain)"/>
    <property type="match status" value="1"/>
</dbReference>
<comment type="similarity">
    <text evidence="2">Belongs to the peptidase M10A family.</text>
</comment>
<evidence type="ECO:0000256" key="12">
    <source>
        <dbReference type="ARBA" id="ARBA00023145"/>
    </source>
</evidence>
<proteinExistence type="inferred from homology"/>
<evidence type="ECO:0000256" key="13">
    <source>
        <dbReference type="ARBA" id="ARBA00023157"/>
    </source>
</evidence>
<name>A0A8T2KEB9_9PIPI</name>
<keyword evidence="7" id="KW-0732">Signal</keyword>
<dbReference type="InterPro" id="IPR033739">
    <property type="entry name" value="M10A_MMP"/>
</dbReference>
<keyword evidence="9 15" id="KW-0862">Zinc</keyword>
<dbReference type="GO" id="GO:0030574">
    <property type="term" value="P:collagen catabolic process"/>
    <property type="evidence" value="ECO:0007669"/>
    <property type="project" value="TreeGrafter"/>
</dbReference>
<protein>
    <recommendedName>
        <fullName evidence="16">Peptidase metallopeptidase domain-containing protein</fullName>
    </recommendedName>
</protein>
<keyword evidence="8" id="KW-0378">Hydrolase</keyword>
<feature type="binding site" evidence="15">
    <location>
        <position position="132"/>
    </location>
    <ligand>
        <name>Ca(2+)</name>
        <dbReference type="ChEBI" id="CHEBI:29108"/>
        <label>3</label>
    </ligand>
</feature>
<dbReference type="GO" id="GO:0030198">
    <property type="term" value="P:extracellular matrix organization"/>
    <property type="evidence" value="ECO:0007669"/>
    <property type="project" value="TreeGrafter"/>
</dbReference>
<dbReference type="OrthoDB" id="406838at2759"/>
<feature type="binding site" evidence="15">
    <location>
        <position position="126"/>
    </location>
    <ligand>
        <name>Zn(2+)</name>
        <dbReference type="ChEBI" id="CHEBI:29105"/>
        <label>1</label>
    </ligand>
</feature>
<evidence type="ECO:0000256" key="11">
    <source>
        <dbReference type="ARBA" id="ARBA00023049"/>
    </source>
</evidence>
<feature type="binding site" evidence="15">
    <location>
        <position position="152"/>
    </location>
    <ligand>
        <name>Zn(2+)</name>
        <dbReference type="ChEBI" id="CHEBI:29105"/>
        <label>1</label>
    </ligand>
</feature>
<keyword evidence="13" id="KW-1015">Disulfide bond</keyword>
<keyword evidence="12" id="KW-0865">Zymogen</keyword>
<keyword evidence="3" id="KW-0964">Secreted</keyword>
<dbReference type="PANTHER" id="PTHR10201:SF165">
    <property type="entry name" value="COLLAGENASE 3"/>
    <property type="match status" value="1"/>
</dbReference>
<evidence type="ECO:0000256" key="8">
    <source>
        <dbReference type="ARBA" id="ARBA00022801"/>
    </source>
</evidence>
<dbReference type="AlphaFoldDB" id="A0A8T2KEB9"/>
<organism evidence="17 18">
    <name type="scientific">Hymenochirus boettgeri</name>
    <name type="common">Congo dwarf clawed frog</name>
    <dbReference type="NCBI Taxonomy" id="247094"/>
    <lineage>
        <taxon>Eukaryota</taxon>
        <taxon>Metazoa</taxon>
        <taxon>Chordata</taxon>
        <taxon>Craniata</taxon>
        <taxon>Vertebrata</taxon>
        <taxon>Euteleostomi</taxon>
        <taxon>Amphibia</taxon>
        <taxon>Batrachia</taxon>
        <taxon>Anura</taxon>
        <taxon>Pipoidea</taxon>
        <taxon>Pipidae</taxon>
        <taxon>Pipinae</taxon>
        <taxon>Hymenochirus</taxon>
    </lineage>
</organism>
<feature type="binding site" evidence="15">
    <location>
        <position position="131"/>
    </location>
    <ligand>
        <name>Ca(2+)</name>
        <dbReference type="ChEBI" id="CHEBI:29108"/>
        <label>3</label>
    </ligand>
</feature>
<feature type="binding site" description="in inhibited form" evidence="15">
    <location>
        <position position="48"/>
    </location>
    <ligand>
        <name>Zn(2+)</name>
        <dbReference type="ChEBI" id="CHEBI:29105"/>
        <label>2</label>
        <note>catalytic</note>
    </ligand>
</feature>
<feature type="binding site" evidence="15">
    <location>
        <position position="174"/>
    </location>
    <ligand>
        <name>Zn(2+)</name>
        <dbReference type="ChEBI" id="CHEBI:29105"/>
        <label>2</label>
        <note>catalytic</note>
    </ligand>
</feature>
<evidence type="ECO:0000256" key="1">
    <source>
        <dbReference type="ARBA" id="ARBA00004498"/>
    </source>
</evidence>
<accession>A0A8T2KEB9</accession>
<feature type="binding site" evidence="15">
    <location>
        <position position="184"/>
    </location>
    <ligand>
        <name>Zn(2+)</name>
        <dbReference type="ChEBI" id="CHEBI:29105"/>
        <label>2</label>
        <note>catalytic</note>
    </ligand>
</feature>
<feature type="binding site" evidence="15">
    <location>
        <position position="157"/>
    </location>
    <ligand>
        <name>Ca(2+)</name>
        <dbReference type="ChEBI" id="CHEBI:29108"/>
        <label>1</label>
    </ligand>
</feature>
<feature type="active site" evidence="14">
    <location>
        <position position="175"/>
    </location>
</feature>
<dbReference type="Proteomes" id="UP000812440">
    <property type="component" value="Chromosome 2"/>
</dbReference>
<feature type="binding site" evidence="15">
    <location>
        <position position="150"/>
    </location>
    <ligand>
        <name>Ca(2+)</name>
        <dbReference type="ChEBI" id="CHEBI:29108"/>
        <label>2</label>
    </ligand>
</feature>
<dbReference type="CDD" id="cd04278">
    <property type="entry name" value="ZnMc_MMP"/>
    <property type="match status" value="1"/>
</dbReference>
<evidence type="ECO:0000256" key="14">
    <source>
        <dbReference type="PIRSR" id="PIRSR621190-1"/>
    </source>
</evidence>
<keyword evidence="10 15" id="KW-0106">Calcium</keyword>
<keyword evidence="11" id="KW-0482">Metalloprotease</keyword>
<feature type="binding site" evidence="15">
    <location>
        <position position="178"/>
    </location>
    <ligand>
        <name>Zn(2+)</name>
        <dbReference type="ChEBI" id="CHEBI:29105"/>
        <label>2</label>
        <note>catalytic</note>
    </ligand>
</feature>
<feature type="binding site" evidence="15">
    <location>
        <position position="139"/>
    </location>
    <ligand>
        <name>Zn(2+)</name>
        <dbReference type="ChEBI" id="CHEBI:29105"/>
        <label>1</label>
    </ligand>
</feature>
<evidence type="ECO:0000256" key="15">
    <source>
        <dbReference type="PIRSR" id="PIRSR621190-2"/>
    </source>
</evidence>
<comment type="caution">
    <text evidence="17">The sequence shown here is derived from an EMBL/GenBank/DDBJ whole genome shotgun (WGS) entry which is preliminary data.</text>
</comment>
<dbReference type="GO" id="GO:0004222">
    <property type="term" value="F:metalloendopeptidase activity"/>
    <property type="evidence" value="ECO:0007669"/>
    <property type="project" value="InterPro"/>
</dbReference>
<dbReference type="PRINTS" id="PR00138">
    <property type="entry name" value="MATRIXIN"/>
</dbReference>
<dbReference type="SMART" id="SM00235">
    <property type="entry name" value="ZnMc"/>
    <property type="match status" value="1"/>
</dbReference>
<feature type="domain" description="Peptidase metallopeptidase" evidence="16">
    <location>
        <begin position="61"/>
        <end position="220"/>
    </location>
</feature>
<comment type="cofactor">
    <cofactor evidence="15">
        <name>Ca(2+)</name>
        <dbReference type="ChEBI" id="CHEBI:29108"/>
    </cofactor>
    <text evidence="15">Can bind about 5 Ca(2+) ions per subunit.</text>
</comment>